<dbReference type="PANTHER" id="PTHR33420">
    <property type="entry name" value="FIMBRIAL SUBUNIT ELFA-RELATED"/>
    <property type="match status" value="1"/>
</dbReference>
<feature type="signal peptide" evidence="4">
    <location>
        <begin position="1"/>
        <end position="20"/>
    </location>
</feature>
<comment type="caution">
    <text evidence="6">The sequence shown here is derived from an EMBL/GenBank/DDBJ whole genome shotgun (WGS) entry which is preliminary data.</text>
</comment>
<dbReference type="GO" id="GO:0009289">
    <property type="term" value="C:pilus"/>
    <property type="evidence" value="ECO:0007669"/>
    <property type="project" value="UniProtKB-SubCell"/>
</dbReference>
<dbReference type="InterPro" id="IPR008966">
    <property type="entry name" value="Adhesion_dom_sf"/>
</dbReference>
<evidence type="ECO:0000256" key="1">
    <source>
        <dbReference type="ARBA" id="ARBA00004561"/>
    </source>
</evidence>
<evidence type="ECO:0000256" key="2">
    <source>
        <dbReference type="ARBA" id="ARBA00006671"/>
    </source>
</evidence>
<dbReference type="GO" id="GO:0043709">
    <property type="term" value="P:cell adhesion involved in single-species biofilm formation"/>
    <property type="evidence" value="ECO:0007669"/>
    <property type="project" value="TreeGrafter"/>
</dbReference>
<evidence type="ECO:0000259" key="5">
    <source>
        <dbReference type="Pfam" id="PF00419"/>
    </source>
</evidence>
<dbReference type="AlphaFoldDB" id="A0A5Y3MYQ3"/>
<proteinExistence type="inferred from homology"/>
<name>A0A5Y3MYQ3_SALER</name>
<feature type="chain" id="PRO_5025017507" evidence="4">
    <location>
        <begin position="21"/>
        <end position="303"/>
    </location>
</feature>
<dbReference type="InterPro" id="IPR000259">
    <property type="entry name" value="Adhesion_dom_fimbrial"/>
</dbReference>
<dbReference type="InterPro" id="IPR036937">
    <property type="entry name" value="Adhesion_dom_fimbrial_sf"/>
</dbReference>
<keyword evidence="4" id="KW-0732">Signal</keyword>
<dbReference type="Proteomes" id="UP000839598">
    <property type="component" value="Unassembled WGS sequence"/>
</dbReference>
<dbReference type="InterPro" id="IPR050263">
    <property type="entry name" value="Bact_Fimbrial_Adh_Pro"/>
</dbReference>
<organism evidence="6 7">
    <name type="scientific">Salmonella enterica subsp. salamae</name>
    <dbReference type="NCBI Taxonomy" id="59202"/>
    <lineage>
        <taxon>Bacteria</taxon>
        <taxon>Pseudomonadati</taxon>
        <taxon>Pseudomonadota</taxon>
        <taxon>Gammaproteobacteria</taxon>
        <taxon>Enterobacterales</taxon>
        <taxon>Enterobacteriaceae</taxon>
        <taxon>Salmonella</taxon>
    </lineage>
</organism>
<feature type="domain" description="Fimbrial-type adhesion" evidence="5">
    <location>
        <begin position="159"/>
        <end position="303"/>
    </location>
</feature>
<sequence>MKYQLLALTLVAAVSHVARADEITRVDLGHPVLRVSQPLNVVFASQAVTLPALCKTDCKDVTVQWKALASQLTTATPVPGVYRFESGVKGIALQITAPDHGAPVRADQALTLNVGLVRTSPVVAAGELNLSTPLLQWSLVSRGGEDGEVQSDRQGQVLVNGTLTAGSCEPSEGTLTFRLPPVQRADLQNTQPGQPVKGVEARQSITVTCTPGVASKLSALFLARTPPGNPGIVLSDDNPGVGFVVTDDVKNQTLLWDRSQALEYPIPATGQTSIPLTAFYTPTGREILAGKVSAQAQFTIDYQ</sequence>
<evidence type="ECO:0000256" key="3">
    <source>
        <dbReference type="ARBA" id="ARBA00023263"/>
    </source>
</evidence>
<accession>A0A5Y3MYQ3</accession>
<evidence type="ECO:0000313" key="7">
    <source>
        <dbReference type="Proteomes" id="UP000839598"/>
    </source>
</evidence>
<comment type="subcellular location">
    <subcellularLocation>
        <location evidence="1">Fimbrium</location>
    </subcellularLocation>
</comment>
<reference evidence="6 7" key="1">
    <citation type="submission" date="2018-06" db="EMBL/GenBank/DDBJ databases">
        <authorList>
            <person name="Ashton P.M."/>
            <person name="Dallman T."/>
            <person name="Nair S."/>
            <person name="De Pinna E."/>
            <person name="Peters T."/>
            <person name="Grant K."/>
        </authorList>
    </citation>
    <scope>NUCLEOTIDE SEQUENCE [LARGE SCALE GENOMIC DNA]</scope>
    <source>
        <strain evidence="6 7">275803</strain>
    </source>
</reference>
<evidence type="ECO:0000313" key="6">
    <source>
        <dbReference type="EMBL" id="ECI4011700.1"/>
    </source>
</evidence>
<dbReference type="Gene3D" id="2.60.40.1090">
    <property type="entry name" value="Fimbrial-type adhesion domain"/>
    <property type="match status" value="1"/>
</dbReference>
<dbReference type="SUPFAM" id="SSF49401">
    <property type="entry name" value="Bacterial adhesins"/>
    <property type="match status" value="1"/>
</dbReference>
<gene>
    <name evidence="6" type="ORF">DN310_20845</name>
</gene>
<evidence type="ECO:0000256" key="4">
    <source>
        <dbReference type="SAM" id="SignalP"/>
    </source>
</evidence>
<dbReference type="PANTHER" id="PTHR33420:SF14">
    <property type="entry name" value="TYPE 1 FIMBRIN D-MANNOSE SPECIFIC ADHESIN"/>
    <property type="match status" value="1"/>
</dbReference>
<dbReference type="Pfam" id="PF00419">
    <property type="entry name" value="Fimbrial"/>
    <property type="match status" value="1"/>
</dbReference>
<comment type="similarity">
    <text evidence="2">Belongs to the fimbrial protein family.</text>
</comment>
<dbReference type="EMBL" id="AAIVAV010000030">
    <property type="protein sequence ID" value="ECI4011700.1"/>
    <property type="molecule type" value="Genomic_DNA"/>
</dbReference>
<protein>
    <submittedName>
        <fullName evidence="6">Fimbrial protein</fullName>
    </submittedName>
</protein>
<keyword evidence="3" id="KW-0281">Fimbrium</keyword>